<dbReference type="Pfam" id="PF00023">
    <property type="entry name" value="Ank"/>
    <property type="match status" value="1"/>
</dbReference>
<dbReference type="PANTHER" id="PTHR24198:SF165">
    <property type="entry name" value="ANKYRIN REPEAT-CONTAINING PROTEIN-RELATED"/>
    <property type="match status" value="1"/>
</dbReference>
<reference evidence="5" key="2">
    <citation type="submission" date="2023-05" db="EMBL/GenBank/DDBJ databases">
        <authorList>
            <consortium name="Lawrence Berkeley National Laboratory"/>
            <person name="Steindorff A."/>
            <person name="Hensen N."/>
            <person name="Bonometti L."/>
            <person name="Westerberg I."/>
            <person name="Brannstrom I.O."/>
            <person name="Guillou S."/>
            <person name="Cros-Aarteil S."/>
            <person name="Calhoun S."/>
            <person name="Haridas S."/>
            <person name="Kuo A."/>
            <person name="Mondo S."/>
            <person name="Pangilinan J."/>
            <person name="Riley R."/>
            <person name="Labutti K."/>
            <person name="Andreopoulos B."/>
            <person name="Lipzen A."/>
            <person name="Chen C."/>
            <person name="Yanf M."/>
            <person name="Daum C."/>
            <person name="Ng V."/>
            <person name="Clum A."/>
            <person name="Ohm R."/>
            <person name="Martin F."/>
            <person name="Silar P."/>
            <person name="Natvig D."/>
            <person name="Lalanne C."/>
            <person name="Gautier V."/>
            <person name="Ament-Velasquez S.L."/>
            <person name="Kruys A."/>
            <person name="Hutchinson M.I."/>
            <person name="Powell A.J."/>
            <person name="Barry K."/>
            <person name="Miller A.N."/>
            <person name="Grigoriev I.V."/>
            <person name="Debuchy R."/>
            <person name="Gladieux P."/>
            <person name="Thoren M.H."/>
            <person name="Johannesson H."/>
        </authorList>
    </citation>
    <scope>NUCLEOTIDE SEQUENCE</scope>
    <source>
        <strain evidence="5">CBS 103.79</strain>
    </source>
</reference>
<feature type="repeat" description="ANK" evidence="3">
    <location>
        <begin position="188"/>
        <end position="217"/>
    </location>
</feature>
<dbReference type="AlphaFoldDB" id="A0AAN6RW88"/>
<dbReference type="PANTHER" id="PTHR24198">
    <property type="entry name" value="ANKYRIN REPEAT AND PROTEIN KINASE DOMAIN-CONTAINING PROTEIN"/>
    <property type="match status" value="1"/>
</dbReference>
<reference evidence="5" key="1">
    <citation type="journal article" date="2023" name="Mol. Phylogenet. Evol.">
        <title>Genome-scale phylogeny and comparative genomics of the fungal order Sordariales.</title>
        <authorList>
            <person name="Hensen N."/>
            <person name="Bonometti L."/>
            <person name="Westerberg I."/>
            <person name="Brannstrom I.O."/>
            <person name="Guillou S."/>
            <person name="Cros-Aarteil S."/>
            <person name="Calhoun S."/>
            <person name="Haridas S."/>
            <person name="Kuo A."/>
            <person name="Mondo S."/>
            <person name="Pangilinan J."/>
            <person name="Riley R."/>
            <person name="LaButti K."/>
            <person name="Andreopoulos B."/>
            <person name="Lipzen A."/>
            <person name="Chen C."/>
            <person name="Yan M."/>
            <person name="Daum C."/>
            <person name="Ng V."/>
            <person name="Clum A."/>
            <person name="Steindorff A."/>
            <person name="Ohm R.A."/>
            <person name="Martin F."/>
            <person name="Silar P."/>
            <person name="Natvig D.O."/>
            <person name="Lalanne C."/>
            <person name="Gautier V."/>
            <person name="Ament-Velasquez S.L."/>
            <person name="Kruys A."/>
            <person name="Hutchinson M.I."/>
            <person name="Powell A.J."/>
            <person name="Barry K."/>
            <person name="Miller A.N."/>
            <person name="Grigoriev I.V."/>
            <person name="Debuchy R."/>
            <person name="Gladieux P."/>
            <person name="Hiltunen Thoren M."/>
            <person name="Johannesson H."/>
        </authorList>
    </citation>
    <scope>NUCLEOTIDE SEQUENCE</scope>
    <source>
        <strain evidence="5">CBS 103.79</strain>
    </source>
</reference>
<evidence type="ECO:0000256" key="1">
    <source>
        <dbReference type="ARBA" id="ARBA00022737"/>
    </source>
</evidence>
<accession>A0AAN6RW88</accession>
<dbReference type="Proteomes" id="UP001303889">
    <property type="component" value="Unassembled WGS sequence"/>
</dbReference>
<proteinExistence type="predicted"/>
<sequence length="268" mass="29234">MNLPYPPLRTPPEALEQFRTAAVSRDLDELDQLVRSHLVLDPAGDFVHDLFPVLREAVARDDADVVTRLLSYGMKLDNTLVRDAVQAKAKTCINACADKDMLLWLLDHGADLNAQTYVDITPMSWIVEDSTPEVIREMLDRGVDVTKGPPKIIEIMTMLVDRGAPLNQTMYQDHEQSLRLFPFLPLGTPLHVAASEGNADAVRFLLGRGADPTILDIKAKTAEACAEKDGHSEVAGILKLAVEELGKKDLPENGGGLTETSQGGDSEG</sequence>
<protein>
    <submittedName>
        <fullName evidence="5">Ankyrin repeat protein</fullName>
    </submittedName>
</protein>
<dbReference type="PROSITE" id="PS50088">
    <property type="entry name" value="ANK_REPEAT"/>
    <property type="match status" value="1"/>
</dbReference>
<dbReference type="PROSITE" id="PS50297">
    <property type="entry name" value="ANK_REP_REGION"/>
    <property type="match status" value="1"/>
</dbReference>
<dbReference type="EMBL" id="MU855363">
    <property type="protein sequence ID" value="KAK3905300.1"/>
    <property type="molecule type" value="Genomic_DNA"/>
</dbReference>
<dbReference type="SMART" id="SM00248">
    <property type="entry name" value="ANK"/>
    <property type="match status" value="4"/>
</dbReference>
<dbReference type="InterPro" id="IPR002110">
    <property type="entry name" value="Ankyrin_rpt"/>
</dbReference>
<dbReference type="SUPFAM" id="SSF48403">
    <property type="entry name" value="Ankyrin repeat"/>
    <property type="match status" value="1"/>
</dbReference>
<feature type="compositionally biased region" description="Polar residues" evidence="4">
    <location>
        <begin position="258"/>
        <end position="268"/>
    </location>
</feature>
<evidence type="ECO:0000256" key="2">
    <source>
        <dbReference type="ARBA" id="ARBA00023043"/>
    </source>
</evidence>
<dbReference type="Gene3D" id="1.25.40.20">
    <property type="entry name" value="Ankyrin repeat-containing domain"/>
    <property type="match status" value="2"/>
</dbReference>
<keyword evidence="1" id="KW-0677">Repeat</keyword>
<comment type="caution">
    <text evidence="5">The sequence shown here is derived from an EMBL/GenBank/DDBJ whole genome shotgun (WGS) entry which is preliminary data.</text>
</comment>
<evidence type="ECO:0000313" key="5">
    <source>
        <dbReference type="EMBL" id="KAK3905300.1"/>
    </source>
</evidence>
<name>A0AAN6RW88_9PEZI</name>
<gene>
    <name evidence="5" type="ORF">C8A05DRAFT_30884</name>
</gene>
<keyword evidence="2 3" id="KW-0040">ANK repeat</keyword>
<organism evidence="5 6">
    <name type="scientific">Staphylotrichum tortipilum</name>
    <dbReference type="NCBI Taxonomy" id="2831512"/>
    <lineage>
        <taxon>Eukaryota</taxon>
        <taxon>Fungi</taxon>
        <taxon>Dikarya</taxon>
        <taxon>Ascomycota</taxon>
        <taxon>Pezizomycotina</taxon>
        <taxon>Sordariomycetes</taxon>
        <taxon>Sordariomycetidae</taxon>
        <taxon>Sordariales</taxon>
        <taxon>Chaetomiaceae</taxon>
        <taxon>Staphylotrichum</taxon>
    </lineage>
</organism>
<evidence type="ECO:0000256" key="3">
    <source>
        <dbReference type="PROSITE-ProRule" id="PRU00023"/>
    </source>
</evidence>
<evidence type="ECO:0000313" key="6">
    <source>
        <dbReference type="Proteomes" id="UP001303889"/>
    </source>
</evidence>
<feature type="region of interest" description="Disordered" evidence="4">
    <location>
        <begin position="248"/>
        <end position="268"/>
    </location>
</feature>
<keyword evidence="6" id="KW-1185">Reference proteome</keyword>
<dbReference type="InterPro" id="IPR036770">
    <property type="entry name" value="Ankyrin_rpt-contain_sf"/>
</dbReference>
<evidence type="ECO:0000256" key="4">
    <source>
        <dbReference type="SAM" id="MobiDB-lite"/>
    </source>
</evidence>